<comment type="caution">
    <text evidence="2">The sequence shown here is derived from an EMBL/GenBank/DDBJ whole genome shotgun (WGS) entry which is preliminary data.</text>
</comment>
<dbReference type="EMBL" id="JAJADR010000002">
    <property type="protein sequence ID" value="MCB2408421.1"/>
    <property type="molecule type" value="Genomic_DNA"/>
</dbReference>
<keyword evidence="1" id="KW-1133">Transmembrane helix</keyword>
<keyword evidence="1" id="KW-0472">Membrane</keyword>
<evidence type="ECO:0000313" key="2">
    <source>
        <dbReference type="EMBL" id="MCB2408421.1"/>
    </source>
</evidence>
<organism evidence="2 3">
    <name type="scientific">Hymenobacter lucidus</name>
    <dbReference type="NCBI Taxonomy" id="2880930"/>
    <lineage>
        <taxon>Bacteria</taxon>
        <taxon>Pseudomonadati</taxon>
        <taxon>Bacteroidota</taxon>
        <taxon>Cytophagia</taxon>
        <taxon>Cytophagales</taxon>
        <taxon>Hymenobacteraceae</taxon>
        <taxon>Hymenobacter</taxon>
    </lineage>
</organism>
<accession>A0ABS8ASU3</accession>
<dbReference type="RefSeq" id="WP_226175484.1">
    <property type="nucleotide sequence ID" value="NZ_JAJADR010000002.1"/>
</dbReference>
<sequence>MTFLLYILGALVALVCLLILFILILRLLEEFPLRVPGPGFKYVYVEENGTVRELDAEEREYLSIEFEPGNSGRPYIKWRYGSRAGDGLLSGFIARKRLPFWISIGSQAPHSGEEQSLKGQAVRIISEQHGNLFGTITSVHTSKYIVIQLTKVIETERIASDLIGISPQSTQDSFMLLMQGYSMAAHGHCLNEHLLPVGFMVSGNVAIK</sequence>
<evidence type="ECO:0000256" key="1">
    <source>
        <dbReference type="SAM" id="Phobius"/>
    </source>
</evidence>
<name>A0ABS8ASU3_9BACT</name>
<reference evidence="2" key="1">
    <citation type="submission" date="2021-10" db="EMBL/GenBank/DDBJ databases">
        <authorList>
            <person name="Dean J.D."/>
            <person name="Kim M.K."/>
            <person name="Newey C.N."/>
            <person name="Stoker T.S."/>
            <person name="Thompson D.W."/>
            <person name="Grose J.H."/>
        </authorList>
    </citation>
    <scope>NUCLEOTIDE SEQUENCE</scope>
    <source>
        <strain evidence="2">BT178</strain>
    </source>
</reference>
<feature type="transmembrane region" description="Helical" evidence="1">
    <location>
        <begin position="6"/>
        <end position="28"/>
    </location>
</feature>
<protein>
    <submittedName>
        <fullName evidence="2">Uncharacterized protein</fullName>
    </submittedName>
</protein>
<proteinExistence type="predicted"/>
<evidence type="ECO:0000313" key="3">
    <source>
        <dbReference type="Proteomes" id="UP001165296"/>
    </source>
</evidence>
<gene>
    <name evidence="2" type="ORF">LGH74_10575</name>
</gene>
<keyword evidence="3" id="KW-1185">Reference proteome</keyword>
<dbReference type="Proteomes" id="UP001165296">
    <property type="component" value="Unassembled WGS sequence"/>
</dbReference>
<keyword evidence="1" id="KW-0812">Transmembrane</keyword>